<reference evidence="1 2" key="2">
    <citation type="journal article" date="2017" name="Nature">
        <title>The Apostasia genome and the evolution of orchids.</title>
        <authorList>
            <person name="Zhang G.Q."/>
            <person name="Liu K.W."/>
            <person name="Li Z."/>
            <person name="Lohaus R."/>
            <person name="Hsiao Y.Y."/>
            <person name="Niu S.C."/>
            <person name="Wang J.Y."/>
            <person name="Lin Y.C."/>
            <person name="Xu Q."/>
            <person name="Chen L.J."/>
            <person name="Yoshida K."/>
            <person name="Fujiwara S."/>
            <person name="Wang Z.W."/>
            <person name="Zhang Y.Q."/>
            <person name="Mitsuda N."/>
            <person name="Wang M."/>
            <person name="Liu G.H."/>
            <person name="Pecoraro L."/>
            <person name="Huang H.X."/>
            <person name="Xiao X.J."/>
            <person name="Lin M."/>
            <person name="Wu X.Y."/>
            <person name="Wu W.L."/>
            <person name="Chen Y.Y."/>
            <person name="Chang S.B."/>
            <person name="Sakamoto S."/>
            <person name="Ohme-Takagi M."/>
            <person name="Yagi M."/>
            <person name="Zeng S.J."/>
            <person name="Shen C.Y."/>
            <person name="Yeh C.M."/>
            <person name="Luo Y.B."/>
            <person name="Tsai W.C."/>
            <person name="Van de Peer Y."/>
            <person name="Liu Z.J."/>
        </authorList>
    </citation>
    <scope>NUCLEOTIDE SEQUENCE [LARGE SCALE GENOMIC DNA]</scope>
    <source>
        <tissue evidence="1">The whole plant</tissue>
    </source>
</reference>
<reference evidence="1 2" key="1">
    <citation type="journal article" date="2016" name="Sci. Rep.">
        <title>The Dendrobium catenatum Lindl. genome sequence provides insights into polysaccharide synthase, floral development and adaptive evolution.</title>
        <authorList>
            <person name="Zhang G.Q."/>
            <person name="Xu Q."/>
            <person name="Bian C."/>
            <person name="Tsai W.C."/>
            <person name="Yeh C.M."/>
            <person name="Liu K.W."/>
            <person name="Yoshida K."/>
            <person name="Zhang L.S."/>
            <person name="Chang S.B."/>
            <person name="Chen F."/>
            <person name="Shi Y."/>
            <person name="Su Y.Y."/>
            <person name="Zhang Y.Q."/>
            <person name="Chen L.J."/>
            <person name="Yin Y."/>
            <person name="Lin M."/>
            <person name="Huang H."/>
            <person name="Deng H."/>
            <person name="Wang Z.W."/>
            <person name="Zhu S.L."/>
            <person name="Zhao X."/>
            <person name="Deng C."/>
            <person name="Niu S.C."/>
            <person name="Huang J."/>
            <person name="Wang M."/>
            <person name="Liu G.H."/>
            <person name="Yang H.J."/>
            <person name="Xiao X.J."/>
            <person name="Hsiao Y.Y."/>
            <person name="Wu W.L."/>
            <person name="Chen Y.Y."/>
            <person name="Mitsuda N."/>
            <person name="Ohme-Takagi M."/>
            <person name="Luo Y.B."/>
            <person name="Van de Peer Y."/>
            <person name="Liu Z.J."/>
        </authorList>
    </citation>
    <scope>NUCLEOTIDE SEQUENCE [LARGE SCALE GENOMIC DNA]</scope>
    <source>
        <tissue evidence="1">The whole plant</tissue>
    </source>
</reference>
<gene>
    <name evidence="1" type="ORF">MA16_Dca007327</name>
</gene>
<keyword evidence="2" id="KW-1185">Reference proteome</keyword>
<dbReference type="Proteomes" id="UP000233837">
    <property type="component" value="Unassembled WGS sequence"/>
</dbReference>
<dbReference type="AlphaFoldDB" id="A0A2I0W8I3"/>
<proteinExistence type="predicted"/>
<accession>A0A2I0W8I3</accession>
<organism evidence="1 2">
    <name type="scientific">Dendrobium catenatum</name>
    <dbReference type="NCBI Taxonomy" id="906689"/>
    <lineage>
        <taxon>Eukaryota</taxon>
        <taxon>Viridiplantae</taxon>
        <taxon>Streptophyta</taxon>
        <taxon>Embryophyta</taxon>
        <taxon>Tracheophyta</taxon>
        <taxon>Spermatophyta</taxon>
        <taxon>Magnoliopsida</taxon>
        <taxon>Liliopsida</taxon>
        <taxon>Asparagales</taxon>
        <taxon>Orchidaceae</taxon>
        <taxon>Epidendroideae</taxon>
        <taxon>Malaxideae</taxon>
        <taxon>Dendrobiinae</taxon>
        <taxon>Dendrobium</taxon>
    </lineage>
</organism>
<protein>
    <submittedName>
        <fullName evidence="1">Uncharacterized protein</fullName>
    </submittedName>
</protein>
<dbReference type="EMBL" id="KZ502845">
    <property type="protein sequence ID" value="PKU71963.1"/>
    <property type="molecule type" value="Genomic_DNA"/>
</dbReference>
<sequence>MNLAPGVTLESLKKYYKASYDIVRKYCAMCMHVIMSNSLSIDDHMSSFNSNGFFVSVIDAHFAISSSQELART</sequence>
<evidence type="ECO:0000313" key="1">
    <source>
        <dbReference type="EMBL" id="PKU71963.1"/>
    </source>
</evidence>
<evidence type="ECO:0000313" key="2">
    <source>
        <dbReference type="Proteomes" id="UP000233837"/>
    </source>
</evidence>
<name>A0A2I0W8I3_9ASPA</name>